<sequence>MTTPDLRWRFRARILGLADDPPIRRLPGFTYAGLAAVAALISGARPDLTSVPAVDRVCEFTGLSPAEVRRSLAWVETVGLVERIGVDGHCTDLWRLLLAPQSETHRKENRHDHTED</sequence>
<dbReference type="Proteomes" id="UP000295198">
    <property type="component" value="Unassembled WGS sequence"/>
</dbReference>
<dbReference type="AlphaFoldDB" id="A0A4Q4ZAH1"/>
<proteinExistence type="predicted"/>
<keyword evidence="2" id="KW-1185">Reference proteome</keyword>
<evidence type="ECO:0000313" key="2">
    <source>
        <dbReference type="Proteomes" id="UP000295198"/>
    </source>
</evidence>
<evidence type="ECO:0000313" key="1">
    <source>
        <dbReference type="EMBL" id="RYP84618.1"/>
    </source>
</evidence>
<dbReference type="RefSeq" id="WP_134718789.1">
    <property type="nucleotide sequence ID" value="NZ_SDKM01000022.1"/>
</dbReference>
<dbReference type="OrthoDB" id="3260166at2"/>
<dbReference type="EMBL" id="SDKM01000022">
    <property type="protein sequence ID" value="RYP84618.1"/>
    <property type="molecule type" value="Genomic_DNA"/>
</dbReference>
<comment type="caution">
    <text evidence="1">The sequence shown here is derived from an EMBL/GenBank/DDBJ whole genome shotgun (WGS) entry which is preliminary data.</text>
</comment>
<protein>
    <submittedName>
        <fullName evidence="1">Uncharacterized protein</fullName>
    </submittedName>
</protein>
<name>A0A4Q4ZAH1_9ACTN</name>
<organism evidence="1 2">
    <name type="scientific">Nocardioides guangzhouensis</name>
    <dbReference type="NCBI Taxonomy" id="2497878"/>
    <lineage>
        <taxon>Bacteria</taxon>
        <taxon>Bacillati</taxon>
        <taxon>Actinomycetota</taxon>
        <taxon>Actinomycetes</taxon>
        <taxon>Propionibacteriales</taxon>
        <taxon>Nocardioidaceae</taxon>
        <taxon>Nocardioides</taxon>
    </lineage>
</organism>
<accession>A0A4Q4ZAH1</accession>
<gene>
    <name evidence="1" type="ORF">EKO23_15250</name>
</gene>
<reference evidence="1 2" key="1">
    <citation type="submission" date="2019-01" db="EMBL/GenBank/DDBJ databases">
        <title>Nocardioides guangzhouensis sp. nov., an actinobacterium isolated from soil.</title>
        <authorList>
            <person name="Fu Y."/>
            <person name="Cai Y."/>
            <person name="Lin Z."/>
            <person name="Chen P."/>
        </authorList>
    </citation>
    <scope>NUCLEOTIDE SEQUENCE [LARGE SCALE GENOMIC DNA]</scope>
    <source>
        <strain evidence="1 2">130</strain>
    </source>
</reference>